<evidence type="ECO:0000313" key="1">
    <source>
        <dbReference type="EMBL" id="SDJ81099.1"/>
    </source>
</evidence>
<gene>
    <name evidence="2" type="ORF">NCTC13492_02346</name>
    <name evidence="1" type="ORF">SAMN05421542_4449</name>
</gene>
<proteinExistence type="predicted"/>
<evidence type="ECO:0000313" key="2">
    <source>
        <dbReference type="EMBL" id="SQB43607.1"/>
    </source>
</evidence>
<sequence length="165" mass="19025">MRLTYLTFILSLFGLLLNCNNTKLKESEQSTIPSDLKGTWAVICKNELTELEINKNEGYLSLYDFNAIYINLKVEKVSNKNEYLLKYASLASQQDYYKENLRIVDEDISKDKVIGKLILQKNGKAELQWTGLYNMKKQKLEFVGNDFLLIKENGGKTPLILEPCK</sequence>
<reference evidence="1 3" key="1">
    <citation type="submission" date="2016-10" db="EMBL/GenBank/DDBJ databases">
        <authorList>
            <person name="Varghese N."/>
            <person name="Submissions S."/>
        </authorList>
    </citation>
    <scope>NUCLEOTIDE SEQUENCE [LARGE SCALE GENOMIC DNA]</scope>
    <source>
        <strain evidence="1 3">DSM 19299</strain>
    </source>
</reference>
<dbReference type="EMBL" id="UAWB01000004">
    <property type="protein sequence ID" value="SQB43607.1"/>
    <property type="molecule type" value="Genomic_DNA"/>
</dbReference>
<dbReference type="RefSeq" id="WP_089739386.1">
    <property type="nucleotide sequence ID" value="NZ_FNEG01000009.1"/>
</dbReference>
<evidence type="ECO:0000313" key="3">
    <source>
        <dbReference type="Proteomes" id="UP000199426"/>
    </source>
</evidence>
<reference evidence="2 4" key="2">
    <citation type="submission" date="2018-06" db="EMBL/GenBank/DDBJ databases">
        <authorList>
            <consortium name="Pathogen Informatics"/>
            <person name="Doyle S."/>
        </authorList>
    </citation>
    <scope>NUCLEOTIDE SEQUENCE [LARGE SCALE GENOMIC DNA]</scope>
    <source>
        <strain evidence="2 4">NCTC13492</strain>
    </source>
</reference>
<dbReference type="Proteomes" id="UP000199426">
    <property type="component" value="Unassembled WGS sequence"/>
</dbReference>
<dbReference type="AlphaFoldDB" id="A0A2X2WVP7"/>
<protein>
    <submittedName>
        <fullName evidence="2">Uncharacterized protein</fullName>
    </submittedName>
</protein>
<dbReference type="STRING" id="445960.SAMN05421542_4449"/>
<name>A0A2X2WVP7_CHRJE</name>
<dbReference type="OrthoDB" id="1227388at2"/>
<dbReference type="Proteomes" id="UP000251670">
    <property type="component" value="Unassembled WGS sequence"/>
</dbReference>
<evidence type="ECO:0000313" key="4">
    <source>
        <dbReference type="Proteomes" id="UP000251670"/>
    </source>
</evidence>
<dbReference type="EMBL" id="FNEG01000009">
    <property type="protein sequence ID" value="SDJ81099.1"/>
    <property type="molecule type" value="Genomic_DNA"/>
</dbReference>
<keyword evidence="3" id="KW-1185">Reference proteome</keyword>
<organism evidence="2 4">
    <name type="scientific">Chryseobacterium jejuense</name>
    <dbReference type="NCBI Taxonomy" id="445960"/>
    <lineage>
        <taxon>Bacteria</taxon>
        <taxon>Pseudomonadati</taxon>
        <taxon>Bacteroidota</taxon>
        <taxon>Flavobacteriia</taxon>
        <taxon>Flavobacteriales</taxon>
        <taxon>Weeksellaceae</taxon>
        <taxon>Chryseobacterium group</taxon>
        <taxon>Chryseobacterium</taxon>
    </lineage>
</organism>
<accession>A0A2X2WVP7</accession>